<reference evidence="3 4" key="1">
    <citation type="journal article" date="2010" name="Nature">
        <title>Genome sequencing and analysis of the model grass Brachypodium distachyon.</title>
        <authorList>
            <consortium name="International Brachypodium Initiative"/>
        </authorList>
    </citation>
    <scope>NUCLEOTIDE SEQUENCE [LARGE SCALE GENOMIC DNA]</scope>
    <source>
        <strain evidence="3 4">Bd21</strain>
    </source>
</reference>
<dbReference type="Pfam" id="PF23622">
    <property type="entry name" value="LRR_At1g61320_AtMIF1"/>
    <property type="match status" value="1"/>
</dbReference>
<evidence type="ECO:0000259" key="2">
    <source>
        <dbReference type="Pfam" id="PF23622"/>
    </source>
</evidence>
<feature type="compositionally biased region" description="Basic and acidic residues" evidence="1">
    <location>
        <begin position="247"/>
        <end position="258"/>
    </location>
</feature>
<protein>
    <recommendedName>
        <fullName evidence="2">At1g61320/AtMIF1 LRR domain-containing protein</fullName>
    </recommendedName>
</protein>
<dbReference type="EMBL" id="CM000883">
    <property type="protein sequence ID" value="KQJ87539.1"/>
    <property type="molecule type" value="Genomic_DNA"/>
</dbReference>
<dbReference type="OrthoDB" id="691227at2759"/>
<evidence type="ECO:0000313" key="4">
    <source>
        <dbReference type="EnsemblPlants" id="KQJ87539"/>
    </source>
</evidence>
<evidence type="ECO:0000313" key="5">
    <source>
        <dbReference type="Proteomes" id="UP000008810"/>
    </source>
</evidence>
<evidence type="ECO:0000256" key="1">
    <source>
        <dbReference type="SAM" id="MobiDB-lite"/>
    </source>
</evidence>
<dbReference type="InParanoid" id="A0A0Q3HGI2"/>
<dbReference type="SUPFAM" id="SSF52047">
    <property type="entry name" value="RNI-like"/>
    <property type="match status" value="1"/>
</dbReference>
<feature type="region of interest" description="Disordered" evidence="1">
    <location>
        <begin position="196"/>
        <end position="230"/>
    </location>
</feature>
<dbReference type="InterPro" id="IPR050232">
    <property type="entry name" value="FBL13/AtMIF1-like"/>
</dbReference>
<accession>A0A0Q3HGI2</accession>
<dbReference type="SUPFAM" id="SSF81383">
    <property type="entry name" value="F-box domain"/>
    <property type="match status" value="1"/>
</dbReference>
<dbReference type="EnsemblPlants" id="KQJ87539">
    <property type="protein sequence ID" value="KQJ87539"/>
    <property type="gene ID" value="BRADI_4g11747v3"/>
</dbReference>
<dbReference type="PANTHER" id="PTHR31900:SF30">
    <property type="entry name" value="SUPERFAMILY PROTEIN, PUTATIVE-RELATED"/>
    <property type="match status" value="1"/>
</dbReference>
<reference evidence="3" key="2">
    <citation type="submission" date="2017-06" db="EMBL/GenBank/DDBJ databases">
        <title>WGS assembly of Brachypodium distachyon.</title>
        <authorList>
            <consortium name="The International Brachypodium Initiative"/>
            <person name="Lucas S."/>
            <person name="Harmon-Smith M."/>
            <person name="Lail K."/>
            <person name="Tice H."/>
            <person name="Grimwood J."/>
            <person name="Bruce D."/>
            <person name="Barry K."/>
            <person name="Shu S."/>
            <person name="Lindquist E."/>
            <person name="Wang M."/>
            <person name="Pitluck S."/>
            <person name="Vogel J.P."/>
            <person name="Garvin D.F."/>
            <person name="Mockler T.C."/>
            <person name="Schmutz J."/>
            <person name="Rokhsar D."/>
            <person name="Bevan M.W."/>
        </authorList>
    </citation>
    <scope>NUCLEOTIDE SEQUENCE</scope>
    <source>
        <strain evidence="3">Bd21</strain>
    </source>
</reference>
<feature type="compositionally biased region" description="Low complexity" evidence="1">
    <location>
        <begin position="261"/>
        <end position="272"/>
    </location>
</feature>
<reference evidence="4" key="3">
    <citation type="submission" date="2018-08" db="UniProtKB">
        <authorList>
            <consortium name="EnsemblPlants"/>
        </authorList>
    </citation>
    <scope>IDENTIFICATION</scope>
    <source>
        <strain evidence="4">cv. Bd21</strain>
    </source>
</reference>
<dbReference type="InterPro" id="IPR036047">
    <property type="entry name" value="F-box-like_dom_sf"/>
</dbReference>
<feature type="compositionally biased region" description="Acidic residues" evidence="1">
    <location>
        <begin position="215"/>
        <end position="225"/>
    </location>
</feature>
<sequence>MVLPRNQECRRLKFQITGGDDRISKLGNSVLGHVVSFLPAQEAARAAALSSRWRYTYAAVHTVSLVERESPILTYDSSGRLRTTEDPNPPPPFSDTVTAALLARHRHRAGSGGGALPLRALRVHKYNYCLDDSRTADQWLSYALKQADTDLQLDLRLYSTGLCSYSLRRAVSSEEEDGEEQSKISECNDSLLAHSIGEHDDNTDEDVSSAAATSESDECSEYDEDNSLREQDGADVIAEAISSAWEHADDAVSSKDDETTSLPEPELSPPSAISLPSLQELLLVYVSDEMEEVQRHVSACPRLADLTLEACHTVTVLSTTCLRRLALRCCHNLTSVAIDASELRAFEYHGAIPNTSFLTMPGSDDSRPLSIASCNVDICSEEVTSEEELTRLREFLQLFVGTKHLHLQSARLGSGIDKATFISLPVFSSLRHLKMSGCLPHNDDAIVATMSRILQHAPNLEVLTLVFQTEPPPPRWDRWLPGRHLGCKERELHDVHHLEHYNPYEVLDAPSAMIPCLADQVREINLVHYHGGTAQRTLAKFLLCNAPLLDELYCGFVPGPLRIQTELRQEIEGWAMNKPENRIFY</sequence>
<proteinExistence type="predicted"/>
<feature type="region of interest" description="Disordered" evidence="1">
    <location>
        <begin position="247"/>
        <end position="272"/>
    </location>
</feature>
<dbReference type="InterPro" id="IPR055357">
    <property type="entry name" value="LRR_At1g61320_AtMIF1"/>
</dbReference>
<dbReference type="AlphaFoldDB" id="A0A0Q3HGI2"/>
<organism evidence="3">
    <name type="scientific">Brachypodium distachyon</name>
    <name type="common">Purple false brome</name>
    <name type="synonym">Trachynia distachya</name>
    <dbReference type="NCBI Taxonomy" id="15368"/>
    <lineage>
        <taxon>Eukaryota</taxon>
        <taxon>Viridiplantae</taxon>
        <taxon>Streptophyta</taxon>
        <taxon>Embryophyta</taxon>
        <taxon>Tracheophyta</taxon>
        <taxon>Spermatophyta</taxon>
        <taxon>Magnoliopsida</taxon>
        <taxon>Liliopsida</taxon>
        <taxon>Poales</taxon>
        <taxon>Poaceae</taxon>
        <taxon>BOP clade</taxon>
        <taxon>Pooideae</taxon>
        <taxon>Stipodae</taxon>
        <taxon>Brachypodieae</taxon>
        <taxon>Brachypodium</taxon>
    </lineage>
</organism>
<name>A0A0Q3HGI2_BRADI</name>
<dbReference type="InterPro" id="IPR032675">
    <property type="entry name" value="LRR_dom_sf"/>
</dbReference>
<evidence type="ECO:0000313" key="3">
    <source>
        <dbReference type="EMBL" id="KQJ87539.1"/>
    </source>
</evidence>
<dbReference type="Gene3D" id="3.80.10.10">
    <property type="entry name" value="Ribonuclease Inhibitor"/>
    <property type="match status" value="1"/>
</dbReference>
<dbReference type="ExpressionAtlas" id="A0A0Q3HGI2">
    <property type="expression patterns" value="baseline and differential"/>
</dbReference>
<dbReference type="Proteomes" id="UP000008810">
    <property type="component" value="Chromosome 4"/>
</dbReference>
<keyword evidence="5" id="KW-1185">Reference proteome</keyword>
<feature type="domain" description="At1g61320/AtMIF1 LRR" evidence="2">
    <location>
        <begin position="268"/>
        <end position="352"/>
    </location>
</feature>
<dbReference type="Gramene" id="KQJ87539">
    <property type="protein sequence ID" value="KQJ87539"/>
    <property type="gene ID" value="BRADI_4g11747v3"/>
</dbReference>
<dbReference type="PANTHER" id="PTHR31900">
    <property type="entry name" value="F-BOX/RNI SUPERFAMILY PROTEIN-RELATED"/>
    <property type="match status" value="1"/>
</dbReference>
<gene>
    <name evidence="3" type="ORF">BRADI_4g11747v3</name>
</gene>